<gene>
    <name evidence="1" type="ORF">GCM10009114_31980</name>
</gene>
<organism evidence="1 2">
    <name type="scientific">Aliiglaciecola litoralis</name>
    <dbReference type="NCBI Taxonomy" id="582857"/>
    <lineage>
        <taxon>Bacteria</taxon>
        <taxon>Pseudomonadati</taxon>
        <taxon>Pseudomonadota</taxon>
        <taxon>Gammaproteobacteria</taxon>
        <taxon>Alteromonadales</taxon>
        <taxon>Alteromonadaceae</taxon>
        <taxon>Aliiglaciecola</taxon>
    </lineage>
</organism>
<dbReference type="RefSeq" id="WP_343861796.1">
    <property type="nucleotide sequence ID" value="NZ_BAAAFD010000011.1"/>
</dbReference>
<sequence length="130" mass="14543">MLSNFSTLLEMANEQPDPQRLLFLFASAKTTKKSRKQDDKKGTIEPTMVVDKLPEEISNFSALVSEADCVNKNWDFVFIASLGGELKKAPSSEDAEPYLNKMTDDIMTGSNIMQYVVFDRDENPIELTAG</sequence>
<dbReference type="Proteomes" id="UP001500359">
    <property type="component" value="Unassembled WGS sequence"/>
</dbReference>
<accession>A0ABN1LR07</accession>
<proteinExistence type="predicted"/>
<comment type="caution">
    <text evidence="1">The sequence shown here is derived from an EMBL/GenBank/DDBJ whole genome shotgun (WGS) entry which is preliminary data.</text>
</comment>
<protein>
    <submittedName>
        <fullName evidence="1">Uncharacterized protein</fullName>
    </submittedName>
</protein>
<dbReference type="EMBL" id="BAAAFD010000011">
    <property type="protein sequence ID" value="GAA0859245.1"/>
    <property type="molecule type" value="Genomic_DNA"/>
</dbReference>
<name>A0ABN1LR07_9ALTE</name>
<reference evidence="1 2" key="1">
    <citation type="journal article" date="2019" name="Int. J. Syst. Evol. Microbiol.">
        <title>The Global Catalogue of Microorganisms (GCM) 10K type strain sequencing project: providing services to taxonomists for standard genome sequencing and annotation.</title>
        <authorList>
            <consortium name="The Broad Institute Genomics Platform"/>
            <consortium name="The Broad Institute Genome Sequencing Center for Infectious Disease"/>
            <person name="Wu L."/>
            <person name="Ma J."/>
        </authorList>
    </citation>
    <scope>NUCLEOTIDE SEQUENCE [LARGE SCALE GENOMIC DNA]</scope>
    <source>
        <strain evidence="1 2">JCM 15896</strain>
    </source>
</reference>
<evidence type="ECO:0000313" key="2">
    <source>
        <dbReference type="Proteomes" id="UP001500359"/>
    </source>
</evidence>
<evidence type="ECO:0000313" key="1">
    <source>
        <dbReference type="EMBL" id="GAA0859245.1"/>
    </source>
</evidence>
<keyword evidence="2" id="KW-1185">Reference proteome</keyword>